<sequence>MALYDIASPFIPTVKRGLQLAGLPIDDACTAPFLPLTEAQDEQLRQLLKKLGVL</sequence>
<organism evidence="1">
    <name type="scientific">bioreactor metagenome</name>
    <dbReference type="NCBI Taxonomy" id="1076179"/>
    <lineage>
        <taxon>unclassified sequences</taxon>
        <taxon>metagenomes</taxon>
        <taxon>ecological metagenomes</taxon>
    </lineage>
</organism>
<evidence type="ECO:0008006" key="2">
    <source>
        <dbReference type="Google" id="ProtNLM"/>
    </source>
</evidence>
<gene>
    <name evidence="1" type="ORF">SDC9_109324</name>
</gene>
<evidence type="ECO:0000313" key="1">
    <source>
        <dbReference type="EMBL" id="MPM62452.1"/>
    </source>
</evidence>
<reference evidence="1" key="1">
    <citation type="submission" date="2019-08" db="EMBL/GenBank/DDBJ databases">
        <authorList>
            <person name="Kucharzyk K."/>
            <person name="Murdoch R.W."/>
            <person name="Higgins S."/>
            <person name="Loffler F."/>
        </authorList>
    </citation>
    <scope>NUCLEOTIDE SEQUENCE</scope>
</reference>
<protein>
    <recommendedName>
        <fullName evidence="2">4-hydroxy-tetrahydrodipicolinate synthase</fullName>
    </recommendedName>
</protein>
<dbReference type="Gene3D" id="3.20.20.70">
    <property type="entry name" value="Aldolase class I"/>
    <property type="match status" value="1"/>
</dbReference>
<comment type="caution">
    <text evidence="1">The sequence shown here is derived from an EMBL/GenBank/DDBJ whole genome shotgun (WGS) entry which is preliminary data.</text>
</comment>
<dbReference type="EMBL" id="VSSQ01018869">
    <property type="protein sequence ID" value="MPM62452.1"/>
    <property type="molecule type" value="Genomic_DNA"/>
</dbReference>
<proteinExistence type="predicted"/>
<dbReference type="SUPFAM" id="SSF51569">
    <property type="entry name" value="Aldolase"/>
    <property type="match status" value="1"/>
</dbReference>
<name>A0A645BAV6_9ZZZZ</name>
<dbReference type="AlphaFoldDB" id="A0A645BAV6"/>
<accession>A0A645BAV6</accession>
<dbReference type="InterPro" id="IPR013785">
    <property type="entry name" value="Aldolase_TIM"/>
</dbReference>